<feature type="domain" description="Type I restriction modification DNA specificity" evidence="4">
    <location>
        <begin position="227"/>
        <end position="410"/>
    </location>
</feature>
<dbReference type="Gene3D" id="1.10.287.1120">
    <property type="entry name" value="Bipartite methylase S protein"/>
    <property type="match status" value="1"/>
</dbReference>
<keyword evidence="5" id="KW-0255">Endonuclease</keyword>
<dbReference type="GO" id="GO:0003677">
    <property type="term" value="F:DNA binding"/>
    <property type="evidence" value="ECO:0007669"/>
    <property type="project" value="UniProtKB-KW"/>
</dbReference>
<dbReference type="InterPro" id="IPR044946">
    <property type="entry name" value="Restrct_endonuc_typeI_TRD_sf"/>
</dbReference>
<dbReference type="InterPro" id="IPR052021">
    <property type="entry name" value="Type-I_RS_S_subunit"/>
</dbReference>
<keyword evidence="3" id="KW-0238">DNA-binding</keyword>
<dbReference type="PANTHER" id="PTHR30408">
    <property type="entry name" value="TYPE-1 RESTRICTION ENZYME ECOKI SPECIFICITY PROTEIN"/>
    <property type="match status" value="1"/>
</dbReference>
<feature type="domain" description="Type I restriction modification DNA specificity" evidence="4">
    <location>
        <begin position="22"/>
        <end position="180"/>
    </location>
</feature>
<evidence type="ECO:0000256" key="2">
    <source>
        <dbReference type="ARBA" id="ARBA00022747"/>
    </source>
</evidence>
<comment type="similarity">
    <text evidence="1">Belongs to the type-I restriction system S methylase family.</text>
</comment>
<evidence type="ECO:0000256" key="1">
    <source>
        <dbReference type="ARBA" id="ARBA00010923"/>
    </source>
</evidence>
<gene>
    <name evidence="5" type="ORF">DB891_14460</name>
</gene>
<dbReference type="RefSeq" id="WP_116764293.1">
    <property type="nucleotide sequence ID" value="NZ_QCZH01000021.1"/>
</dbReference>
<dbReference type="CDD" id="cd17255">
    <property type="entry name" value="RMtype1_S_Fco49512ORF2615P-TRD2-CR2_like"/>
    <property type="match status" value="1"/>
</dbReference>
<dbReference type="EMBL" id="QCZH01000021">
    <property type="protein sequence ID" value="PWA07551.1"/>
    <property type="molecule type" value="Genomic_DNA"/>
</dbReference>
<dbReference type="Gene3D" id="3.90.220.20">
    <property type="entry name" value="DNA methylase specificity domains"/>
    <property type="match status" value="2"/>
</dbReference>
<dbReference type="Proteomes" id="UP000245618">
    <property type="component" value="Unassembled WGS sequence"/>
</dbReference>
<reference evidence="5 6" key="1">
    <citation type="submission" date="2018-04" db="EMBL/GenBank/DDBJ databases">
        <title>Flavobacterium sp. nov., isolated from glacier ice.</title>
        <authorList>
            <person name="Liu Q."/>
            <person name="Xin Y.-H."/>
        </authorList>
    </citation>
    <scope>NUCLEOTIDE SEQUENCE [LARGE SCALE GENOMIC DNA]</scope>
    <source>
        <strain evidence="5 6">LB2P30</strain>
    </source>
</reference>
<name>A0A2U1JQW7_9FLAO</name>
<dbReference type="OrthoDB" id="667970at2"/>
<keyword evidence="5" id="KW-0540">Nuclease</keyword>
<dbReference type="InterPro" id="IPR000055">
    <property type="entry name" value="Restrct_endonuc_typeI_TRD"/>
</dbReference>
<evidence type="ECO:0000313" key="6">
    <source>
        <dbReference type="Proteomes" id="UP000245618"/>
    </source>
</evidence>
<keyword evidence="6" id="KW-1185">Reference proteome</keyword>
<evidence type="ECO:0000259" key="4">
    <source>
        <dbReference type="Pfam" id="PF01420"/>
    </source>
</evidence>
<sequence length="436" mass="50474">MKKYDSYKDSGIEYIGEIPEHWKVKKTFHHFKAEKGKKAALLTKEYCGTIEGNFPVYSGQTENNGIMSLIKEYEFDFREDGCLLSTTVGAKAMSISYLRGKFSLSQNCMIITSRNKNEINNRFFFYQFQPIFKFHRGLIPDHMQPSFRMDDLYQFKIIIPSKIEQTKIANFLDHKTTQIDSLISKKEQFITLLQEERIAVINQTVTKGLDPKVNMKDSGIEWLGEIPEHWEVKKLKYVGNCQNGVSEGAEFFGTGHPFVSYGDVYKNVILPNNVIGLANSNEKHQEHYSVEESDIFFTRTSETIEEIGIASICYNTIEKAVFAGFLIRFRPNKEIIIKEFSKYYFRCFIPRTFFVKEMNLVTRASLSQELLKRLPVLLPSIKEQKEIAFYLDKKTNEIDSIISKSQQEIELLKEYKTALISEVVTGKVDVRDVVLN</sequence>
<protein>
    <submittedName>
        <fullName evidence="5">Restriction endonuclease subunit S</fullName>
    </submittedName>
</protein>
<comment type="caution">
    <text evidence="5">The sequence shown here is derived from an EMBL/GenBank/DDBJ whole genome shotgun (WGS) entry which is preliminary data.</text>
</comment>
<dbReference type="Pfam" id="PF01420">
    <property type="entry name" value="Methylase_S"/>
    <property type="match status" value="2"/>
</dbReference>
<evidence type="ECO:0000256" key="3">
    <source>
        <dbReference type="ARBA" id="ARBA00023125"/>
    </source>
</evidence>
<dbReference type="AlphaFoldDB" id="A0A2U1JQW7"/>
<dbReference type="SUPFAM" id="SSF116734">
    <property type="entry name" value="DNA methylase specificity domain"/>
    <property type="match status" value="2"/>
</dbReference>
<proteinExistence type="inferred from homology"/>
<dbReference type="PANTHER" id="PTHR30408:SF12">
    <property type="entry name" value="TYPE I RESTRICTION ENZYME MJAVIII SPECIFICITY SUBUNIT"/>
    <property type="match status" value="1"/>
</dbReference>
<evidence type="ECO:0000313" key="5">
    <source>
        <dbReference type="EMBL" id="PWA07551.1"/>
    </source>
</evidence>
<dbReference type="CDD" id="cd17517">
    <property type="entry name" value="RMtype1_S_EcoKI_StySPI-TRD2-CR2_like"/>
    <property type="match status" value="1"/>
</dbReference>
<keyword evidence="5" id="KW-0378">Hydrolase</keyword>
<keyword evidence="2" id="KW-0680">Restriction system</keyword>
<organism evidence="5 6">
    <name type="scientific">Flavobacterium laiguense</name>
    <dbReference type="NCBI Taxonomy" id="2169409"/>
    <lineage>
        <taxon>Bacteria</taxon>
        <taxon>Pseudomonadati</taxon>
        <taxon>Bacteroidota</taxon>
        <taxon>Flavobacteriia</taxon>
        <taxon>Flavobacteriales</taxon>
        <taxon>Flavobacteriaceae</taxon>
        <taxon>Flavobacterium</taxon>
    </lineage>
</organism>
<dbReference type="GO" id="GO:0004519">
    <property type="term" value="F:endonuclease activity"/>
    <property type="evidence" value="ECO:0007669"/>
    <property type="project" value="UniProtKB-KW"/>
</dbReference>
<accession>A0A2U1JQW7</accession>
<dbReference type="GO" id="GO:0009307">
    <property type="term" value="P:DNA restriction-modification system"/>
    <property type="evidence" value="ECO:0007669"/>
    <property type="project" value="UniProtKB-KW"/>
</dbReference>